<dbReference type="HOGENOM" id="CLU_025928_1_0_10"/>
<name>F3ZUK4_9BACE</name>
<dbReference type="PROSITE" id="PS51257">
    <property type="entry name" value="PROKAR_LIPOPROTEIN"/>
    <property type="match status" value="1"/>
</dbReference>
<dbReference type="Proteomes" id="UP000018439">
    <property type="component" value="Chromosome"/>
</dbReference>
<reference evidence="2 3" key="1">
    <citation type="journal article" date="2011" name="Stand. Genomic Sci.">
        <title>Non-contiguous finished genome sequence of Bacteroides coprosuis type strain (PC139).</title>
        <authorList>
            <person name="Land M."/>
            <person name="Held B."/>
            <person name="Gronow S."/>
            <person name="Abt B."/>
            <person name="Lucas S."/>
            <person name="Del Rio T.G."/>
            <person name="Nolan M."/>
            <person name="Tice H."/>
            <person name="Cheng J.F."/>
            <person name="Pitluck S."/>
            <person name="Liolios K."/>
            <person name="Pagani I."/>
            <person name="Ivanova N."/>
            <person name="Mavromatis K."/>
            <person name="Mikhailova N."/>
            <person name="Pati A."/>
            <person name="Tapia R."/>
            <person name="Han C."/>
            <person name="Goodwin L."/>
            <person name="Chen A."/>
            <person name="Palaniappan K."/>
            <person name="Hauser L."/>
            <person name="Brambilla E.M."/>
            <person name="Rohde M."/>
            <person name="Goker M."/>
            <person name="Detter J.C."/>
            <person name="Woyke T."/>
            <person name="Bristow J."/>
            <person name="Eisen J.A."/>
            <person name="Markowitz V."/>
            <person name="Hugenholtz P."/>
            <person name="Kyrpides N.C."/>
            <person name="Klenk H.P."/>
            <person name="Lapidus A."/>
        </authorList>
    </citation>
    <scope>NUCLEOTIDE SEQUENCE</scope>
    <source>
        <strain evidence="2 3">DSM 18011</strain>
    </source>
</reference>
<proteinExistence type="predicted"/>
<dbReference type="InterPro" id="IPR011990">
    <property type="entry name" value="TPR-like_helical_dom_sf"/>
</dbReference>
<keyword evidence="3" id="KW-1185">Reference proteome</keyword>
<dbReference type="AlphaFoldDB" id="F3ZUK4"/>
<evidence type="ECO:0008006" key="4">
    <source>
        <dbReference type="Google" id="ProtNLM"/>
    </source>
</evidence>
<feature type="chain" id="PRO_5003305551" description="Lipoprotein" evidence="1">
    <location>
        <begin position="20"/>
        <end position="541"/>
    </location>
</feature>
<dbReference type="SUPFAM" id="SSF48452">
    <property type="entry name" value="TPR-like"/>
    <property type="match status" value="1"/>
</dbReference>
<protein>
    <recommendedName>
        <fullName evidence="4">Lipoprotein</fullName>
    </recommendedName>
</protein>
<dbReference type="EMBL" id="CM001167">
    <property type="protein sequence ID" value="EGJ71169.1"/>
    <property type="molecule type" value="Genomic_DNA"/>
</dbReference>
<gene>
    <name evidence="2" type="ORF">Bcop_0962</name>
</gene>
<dbReference type="InterPro" id="IPR024302">
    <property type="entry name" value="SusD-like"/>
</dbReference>
<keyword evidence="1" id="KW-0732">Signal</keyword>
<feature type="signal peptide" evidence="1">
    <location>
        <begin position="1"/>
        <end position="19"/>
    </location>
</feature>
<dbReference type="Pfam" id="PF12741">
    <property type="entry name" value="SusD-like"/>
    <property type="match status" value="1"/>
</dbReference>
<accession>F3ZUK4</accession>
<evidence type="ECO:0000256" key="1">
    <source>
        <dbReference type="SAM" id="SignalP"/>
    </source>
</evidence>
<evidence type="ECO:0000313" key="2">
    <source>
        <dbReference type="EMBL" id="EGJ71169.1"/>
    </source>
</evidence>
<dbReference type="OrthoDB" id="1387301at2"/>
<sequence length="541" mass="61411">MKKYIYLALIALLSACADYEDINSNIYGVTDSELKAGGLAYGSAFMKMQQLVIPIGSPDKTTDPGNDLQNTDLISSGNYIGYFGNNNNWGFNIESNWNFREDRMTYAYENFYSKLYRSWNDIYKEANGSEEPNDKATLALANIVKVAGWLRATDVFGPIVYTNAGKGSIAPKLDSQEDVYRAMLADLDESVEILKNYPSLLMNDYDAIYDGNTSKWVKFANSLMLRMSVRVHFKDQALAQEYIQKALDPANGGVIENIEEEAKVQSTSKMPLLNSLLASIDYGETRMGLGIWSYLTGYEDPRISKYFTKGTFFDEAHYLAVAPTNSRSKEMGKNTPEFASKPNVYEGSPLYWMRASEVLFLKAEAALFGLISENPKQLYEEGVTMSFEENGVKGVEQYLKSKSRPTDIDMSNYHYGYYSAKISEKNTSPNWNDMNQASNLSQKEQQFQKIMTQKYLALYPNAVEAWTEYRRTGYPFILPPEDREAPKRIGCTECLAPERFRYSPSEYSNNPNMNEIPSLLGGEDTGATKMWWVREDRPSQR</sequence>
<evidence type="ECO:0000313" key="3">
    <source>
        <dbReference type="Proteomes" id="UP000018439"/>
    </source>
</evidence>
<dbReference type="STRING" id="679937.Bcop_0962"/>
<dbReference type="Gene3D" id="1.25.40.390">
    <property type="match status" value="1"/>
</dbReference>
<dbReference type="Gene3D" id="1.20.120.840">
    <property type="entry name" value="SusD-like, tetratrico peptide repeats domain"/>
    <property type="match status" value="1"/>
</dbReference>
<dbReference type="CDD" id="cd08977">
    <property type="entry name" value="SusD"/>
    <property type="match status" value="1"/>
</dbReference>
<organism evidence="2 3">
    <name type="scientific">Bacteroides coprosuis DSM 18011</name>
    <dbReference type="NCBI Taxonomy" id="679937"/>
    <lineage>
        <taxon>Bacteria</taxon>
        <taxon>Pseudomonadati</taxon>
        <taxon>Bacteroidota</taxon>
        <taxon>Bacteroidia</taxon>
        <taxon>Bacteroidales</taxon>
        <taxon>Bacteroidaceae</taxon>
        <taxon>Bacteroides</taxon>
    </lineage>
</organism>
<dbReference type="eggNOG" id="COG4198">
    <property type="taxonomic scope" value="Bacteria"/>
</dbReference>